<comment type="caution">
    <text evidence="1">The sequence shown here is derived from an EMBL/GenBank/DDBJ whole genome shotgun (WGS) entry which is preliminary data.</text>
</comment>
<proteinExistence type="predicted"/>
<evidence type="ECO:0000313" key="2">
    <source>
        <dbReference type="Proteomes" id="UP000572635"/>
    </source>
</evidence>
<reference evidence="1 2" key="1">
    <citation type="submission" date="2020-08" db="EMBL/GenBank/DDBJ databases">
        <title>Sequencing the genomes of 1000 actinobacteria strains.</title>
        <authorList>
            <person name="Klenk H.-P."/>
        </authorList>
    </citation>
    <scope>NUCLEOTIDE SEQUENCE [LARGE SCALE GENOMIC DNA]</scope>
    <source>
        <strain evidence="1 2">DSM 44551</strain>
    </source>
</reference>
<sequence>MASRTRRMGGTAFPFLSFDIPARADGMELIEDDAE</sequence>
<dbReference type="Proteomes" id="UP000572635">
    <property type="component" value="Unassembled WGS sequence"/>
</dbReference>
<organism evidence="1 2">
    <name type="scientific">Nocardiopsis composta</name>
    <dbReference type="NCBI Taxonomy" id="157465"/>
    <lineage>
        <taxon>Bacteria</taxon>
        <taxon>Bacillati</taxon>
        <taxon>Actinomycetota</taxon>
        <taxon>Actinomycetes</taxon>
        <taxon>Streptosporangiales</taxon>
        <taxon>Nocardiopsidaceae</taxon>
        <taxon>Nocardiopsis</taxon>
    </lineage>
</organism>
<gene>
    <name evidence="1" type="ORF">HDA36_004183</name>
</gene>
<protein>
    <submittedName>
        <fullName evidence="1">Uncharacterized protein</fullName>
    </submittedName>
</protein>
<name>A0A7W8QQ22_9ACTN</name>
<evidence type="ECO:0000313" key="1">
    <source>
        <dbReference type="EMBL" id="MBB5434099.1"/>
    </source>
</evidence>
<dbReference type="AlphaFoldDB" id="A0A7W8QQ22"/>
<keyword evidence="2" id="KW-1185">Reference proteome</keyword>
<accession>A0A7W8QQ22</accession>
<dbReference type="EMBL" id="JACHDB010000001">
    <property type="protein sequence ID" value="MBB5434099.1"/>
    <property type="molecule type" value="Genomic_DNA"/>
</dbReference>